<dbReference type="OrthoDB" id="2924489at2"/>
<dbReference type="AlphaFoldDB" id="A0A370G9J0"/>
<dbReference type="RefSeq" id="WP_114746739.1">
    <property type="nucleotide sequence ID" value="NZ_QQAY01000015.1"/>
</dbReference>
<name>A0A370G9J0_9BACI</name>
<dbReference type="EMBL" id="QQAY01000015">
    <property type="protein sequence ID" value="RDI39124.1"/>
    <property type="molecule type" value="Genomic_DNA"/>
</dbReference>
<sequence>MKKIIMGLVVILVILFAFEYQKPVMTSLEAEKKTIECIKHPPEEWQITPVDVSLDDLKSFYMIIKAKEGFFNQLTNQREMSVTADLKGKNPMTPMVQLDAYTGKCLRIIGPME</sequence>
<protein>
    <submittedName>
        <fullName evidence="1">Uncharacterized protein</fullName>
    </submittedName>
</protein>
<gene>
    <name evidence="1" type="ORF">DFR59_11531</name>
</gene>
<accession>A0A370G9J0</accession>
<comment type="caution">
    <text evidence="1">The sequence shown here is derived from an EMBL/GenBank/DDBJ whole genome shotgun (WGS) entry which is preliminary data.</text>
</comment>
<proteinExistence type="predicted"/>
<evidence type="ECO:0000313" key="2">
    <source>
        <dbReference type="Proteomes" id="UP000255326"/>
    </source>
</evidence>
<keyword evidence="2" id="KW-1185">Reference proteome</keyword>
<evidence type="ECO:0000313" key="1">
    <source>
        <dbReference type="EMBL" id="RDI39124.1"/>
    </source>
</evidence>
<organism evidence="1 2">
    <name type="scientific">Falsibacillus pallidus</name>
    <dbReference type="NCBI Taxonomy" id="493781"/>
    <lineage>
        <taxon>Bacteria</taxon>
        <taxon>Bacillati</taxon>
        <taxon>Bacillota</taxon>
        <taxon>Bacilli</taxon>
        <taxon>Bacillales</taxon>
        <taxon>Bacillaceae</taxon>
        <taxon>Falsibacillus</taxon>
    </lineage>
</organism>
<dbReference type="Proteomes" id="UP000255326">
    <property type="component" value="Unassembled WGS sequence"/>
</dbReference>
<reference evidence="1 2" key="1">
    <citation type="submission" date="2018-07" db="EMBL/GenBank/DDBJ databases">
        <title>Genomic Encyclopedia of Type Strains, Phase IV (KMG-IV): sequencing the most valuable type-strain genomes for metagenomic binning, comparative biology and taxonomic classification.</title>
        <authorList>
            <person name="Goeker M."/>
        </authorList>
    </citation>
    <scope>NUCLEOTIDE SEQUENCE [LARGE SCALE GENOMIC DNA]</scope>
    <source>
        <strain evidence="1 2">DSM 25281</strain>
    </source>
</reference>